<evidence type="ECO:0000256" key="1">
    <source>
        <dbReference type="ARBA" id="ARBA00004123"/>
    </source>
</evidence>
<keyword evidence="8" id="KW-1185">Reference proteome</keyword>
<protein>
    <submittedName>
        <fullName evidence="7">Uncharacterized protein</fullName>
    </submittedName>
</protein>
<feature type="region of interest" description="Disordered" evidence="6">
    <location>
        <begin position="152"/>
        <end position="393"/>
    </location>
</feature>
<comment type="similarity">
    <text evidence="2">Belongs to the fl(2)d family.</text>
</comment>
<dbReference type="GO" id="GO:0006397">
    <property type="term" value="P:mRNA processing"/>
    <property type="evidence" value="ECO:0007669"/>
    <property type="project" value="UniProtKB-KW"/>
</dbReference>
<keyword evidence="4" id="KW-0508">mRNA splicing</keyword>
<feature type="compositionally biased region" description="Basic and acidic residues" evidence="6">
    <location>
        <begin position="276"/>
        <end position="340"/>
    </location>
</feature>
<dbReference type="EMBL" id="KV417484">
    <property type="protein sequence ID" value="KZP32935.1"/>
    <property type="molecule type" value="Genomic_DNA"/>
</dbReference>
<evidence type="ECO:0000256" key="6">
    <source>
        <dbReference type="SAM" id="MobiDB-lite"/>
    </source>
</evidence>
<proteinExistence type="inferred from homology"/>
<dbReference type="Pfam" id="PF17098">
    <property type="entry name" value="Wtap"/>
    <property type="match status" value="1"/>
</dbReference>
<gene>
    <name evidence="7" type="ORF">FIBSPDRAFT_848193</name>
</gene>
<dbReference type="GO" id="GO:0008380">
    <property type="term" value="P:RNA splicing"/>
    <property type="evidence" value="ECO:0007669"/>
    <property type="project" value="UniProtKB-KW"/>
</dbReference>
<evidence type="ECO:0000313" key="8">
    <source>
        <dbReference type="Proteomes" id="UP000076532"/>
    </source>
</evidence>
<dbReference type="GO" id="GO:0016556">
    <property type="term" value="P:mRNA modification"/>
    <property type="evidence" value="ECO:0007669"/>
    <property type="project" value="InterPro"/>
</dbReference>
<feature type="compositionally biased region" description="Polar residues" evidence="6">
    <location>
        <begin position="174"/>
        <end position="190"/>
    </location>
</feature>
<feature type="compositionally biased region" description="Basic and acidic residues" evidence="6">
    <location>
        <begin position="232"/>
        <end position="257"/>
    </location>
</feature>
<keyword evidence="5" id="KW-0539">Nucleus</keyword>
<evidence type="ECO:0000256" key="3">
    <source>
        <dbReference type="ARBA" id="ARBA00022664"/>
    </source>
</evidence>
<comment type="subcellular location">
    <subcellularLocation>
        <location evidence="1">Nucleus</location>
    </subcellularLocation>
</comment>
<evidence type="ECO:0000256" key="4">
    <source>
        <dbReference type="ARBA" id="ARBA00023187"/>
    </source>
</evidence>
<dbReference type="GO" id="GO:0005634">
    <property type="term" value="C:nucleus"/>
    <property type="evidence" value="ECO:0007669"/>
    <property type="project" value="UniProtKB-SubCell"/>
</dbReference>
<dbReference type="STRING" id="436010.A0A166VPI7"/>
<dbReference type="AlphaFoldDB" id="A0A166VPI7"/>
<dbReference type="Proteomes" id="UP000076532">
    <property type="component" value="Unassembled WGS sequence"/>
</dbReference>
<sequence>MELPTSREIGLETLVRERDAQLGELTDELARLRQYLTVQPGPSLTDPISLPPALLAVLLPHINNPHTSQGAGAGSTVTAALTQRATLLQEENDELYEMLKSGETGKLKEEVRGLRRVVDRLQGALKESQQIITAMSTELEASYQSLYEAKRPRAPTYSNASNPSMSPSNSPISRTNTLPPTGHNGSNSKLPPTGPRAATAPRTHKKPRLSEVQNSPGRSTESLPAQQSQSKPRRERERERPRERSRDGSRRRGDERGGTAVKMEVDDDVDANAVSRPRERERDRDRGVDKERERERERERDTDKEKDRERDRDRERVRDKGREREHDRDRERDRDRDRSSRRNGNGNQGGGGGGSSGRGARRGRASDAPRPSVHVTASAANDGDRTLASRMGL</sequence>
<name>A0A166VPI7_9AGAM</name>
<evidence type="ECO:0000313" key="7">
    <source>
        <dbReference type="EMBL" id="KZP32935.1"/>
    </source>
</evidence>
<evidence type="ECO:0000256" key="5">
    <source>
        <dbReference type="ARBA" id="ARBA00023242"/>
    </source>
</evidence>
<feature type="compositionally biased region" description="Gly residues" evidence="6">
    <location>
        <begin position="346"/>
        <end position="357"/>
    </location>
</feature>
<keyword evidence="3" id="KW-0507">mRNA processing</keyword>
<reference evidence="7 8" key="1">
    <citation type="journal article" date="2016" name="Mol. Biol. Evol.">
        <title>Comparative Genomics of Early-Diverging Mushroom-Forming Fungi Provides Insights into the Origins of Lignocellulose Decay Capabilities.</title>
        <authorList>
            <person name="Nagy L.G."/>
            <person name="Riley R."/>
            <person name="Tritt A."/>
            <person name="Adam C."/>
            <person name="Daum C."/>
            <person name="Floudas D."/>
            <person name="Sun H."/>
            <person name="Yadav J.S."/>
            <person name="Pangilinan J."/>
            <person name="Larsson K.H."/>
            <person name="Matsuura K."/>
            <person name="Barry K."/>
            <person name="Labutti K."/>
            <person name="Kuo R."/>
            <person name="Ohm R.A."/>
            <person name="Bhattacharya S.S."/>
            <person name="Shirouzu T."/>
            <person name="Yoshinaga Y."/>
            <person name="Martin F.M."/>
            <person name="Grigoriev I.V."/>
            <person name="Hibbett D.S."/>
        </authorList>
    </citation>
    <scope>NUCLEOTIDE SEQUENCE [LARGE SCALE GENOMIC DNA]</scope>
    <source>
        <strain evidence="7 8">CBS 109695</strain>
    </source>
</reference>
<accession>A0A166VPI7</accession>
<dbReference type="GO" id="GO:0000381">
    <property type="term" value="P:regulation of alternative mRNA splicing, via spliceosome"/>
    <property type="evidence" value="ECO:0007669"/>
    <property type="project" value="InterPro"/>
</dbReference>
<feature type="compositionally biased region" description="Low complexity" evidence="6">
    <location>
        <begin position="158"/>
        <end position="173"/>
    </location>
</feature>
<evidence type="ECO:0000256" key="2">
    <source>
        <dbReference type="ARBA" id="ARBA00010313"/>
    </source>
</evidence>
<feature type="compositionally biased region" description="Polar residues" evidence="6">
    <location>
        <begin position="211"/>
        <end position="230"/>
    </location>
</feature>
<organism evidence="7 8">
    <name type="scientific">Athelia psychrophila</name>
    <dbReference type="NCBI Taxonomy" id="1759441"/>
    <lineage>
        <taxon>Eukaryota</taxon>
        <taxon>Fungi</taxon>
        <taxon>Dikarya</taxon>
        <taxon>Basidiomycota</taxon>
        <taxon>Agaricomycotina</taxon>
        <taxon>Agaricomycetes</taxon>
        <taxon>Agaricomycetidae</taxon>
        <taxon>Atheliales</taxon>
        <taxon>Atheliaceae</taxon>
        <taxon>Athelia</taxon>
    </lineage>
</organism>
<dbReference type="OrthoDB" id="3363802at2759"/>
<dbReference type="InterPro" id="IPR033757">
    <property type="entry name" value="WTAP"/>
</dbReference>